<proteinExistence type="predicted"/>
<protein>
    <submittedName>
        <fullName evidence="1">Uncharacterized protein</fullName>
    </submittedName>
</protein>
<dbReference type="EMBL" id="JACCAT010000001">
    <property type="protein sequence ID" value="NYH08845.1"/>
    <property type="molecule type" value="Genomic_DNA"/>
</dbReference>
<organism evidence="1 2">
    <name type="scientific">Pseudomonas moraviensis</name>
    <dbReference type="NCBI Taxonomy" id="321662"/>
    <lineage>
        <taxon>Bacteria</taxon>
        <taxon>Pseudomonadati</taxon>
        <taxon>Pseudomonadota</taxon>
        <taxon>Gammaproteobacteria</taxon>
        <taxon>Pseudomonadales</taxon>
        <taxon>Pseudomonadaceae</taxon>
        <taxon>Pseudomonas</taxon>
    </lineage>
</organism>
<accession>A0A7Y9VUK5</accession>
<sequence length="31" mass="3307">MAETEVGKIPSIELSQQASCPGAFKTLPEML</sequence>
<dbReference type="AlphaFoldDB" id="A0A7Y9VUK5"/>
<dbReference type="Proteomes" id="UP000553035">
    <property type="component" value="Unassembled WGS sequence"/>
</dbReference>
<evidence type="ECO:0000313" key="2">
    <source>
        <dbReference type="Proteomes" id="UP000553035"/>
    </source>
</evidence>
<comment type="caution">
    <text evidence="1">The sequence shown here is derived from an EMBL/GenBank/DDBJ whole genome shotgun (WGS) entry which is preliminary data.</text>
</comment>
<evidence type="ECO:0000313" key="1">
    <source>
        <dbReference type="EMBL" id="NYH08845.1"/>
    </source>
</evidence>
<reference evidence="1 2" key="1">
    <citation type="submission" date="2020-07" db="EMBL/GenBank/DDBJ databases">
        <title>Exploring microbial biodiversity for novel pathways involved in the catabolism of aromatic compounds derived from lignin.</title>
        <authorList>
            <person name="Elkins J."/>
        </authorList>
    </citation>
    <scope>NUCLEOTIDE SEQUENCE [LARGE SCALE GENOMIC DNA]</scope>
    <source>
        <strain evidence="1 2">VanB</strain>
    </source>
</reference>
<gene>
    <name evidence="1" type="ORF">GGI52_001888</name>
</gene>
<name>A0A7Y9VUK5_9PSED</name>